<gene>
    <name evidence="3" type="ORF">GGE12_000081</name>
</gene>
<evidence type="ECO:0000313" key="4">
    <source>
        <dbReference type="Proteomes" id="UP000533641"/>
    </source>
</evidence>
<protein>
    <recommendedName>
        <fullName evidence="2">Bacteriophage tail tape measure N-terminal domain-containing protein</fullName>
    </recommendedName>
</protein>
<keyword evidence="1" id="KW-0175">Coiled coil</keyword>
<dbReference type="RefSeq" id="WP_183922166.1">
    <property type="nucleotide sequence ID" value="NZ_JACIGM010000001.1"/>
</dbReference>
<name>A0A7W6RHG9_9HYPH</name>
<evidence type="ECO:0000259" key="2">
    <source>
        <dbReference type="Pfam" id="PF06791"/>
    </source>
</evidence>
<dbReference type="AlphaFoldDB" id="A0A7W6RHG9"/>
<reference evidence="3 4" key="1">
    <citation type="submission" date="2020-08" db="EMBL/GenBank/DDBJ databases">
        <title>Genomic Encyclopedia of Type Strains, Phase IV (KMG-V): Genome sequencing to study the core and pangenomes of soil and plant-associated prokaryotes.</title>
        <authorList>
            <person name="Whitman W."/>
        </authorList>
    </citation>
    <scope>NUCLEOTIDE SEQUENCE [LARGE SCALE GENOMIC DNA]</scope>
    <source>
        <strain evidence="3 4">SEMIA 402</strain>
    </source>
</reference>
<comment type="caution">
    <text evidence="3">The sequence shown here is derived from an EMBL/GenBank/DDBJ whole genome shotgun (WGS) entry which is preliminary data.</text>
</comment>
<accession>A0A7W6RHG9</accession>
<sequence>MDKSVSISIDPSGAQTGGRVVKRELKEIGDAAVTAQKMTDQLANAQAQAAKSAQASAQSLFQQQGALRAQFNPTYAVLSRYKQTAEEIRQAHRVGALSVNEMTQALSRERQAALSAVAAIKGYNAALASTSGARRGVGSFETANLAAQFQDIAVTSAMGMSPLQIALQQGTQLSMVFEQMKASGQGAGSAILGAFRSVISPISLVTIGITAGVAALIQYFSTAESGTKTVDQLLSQHAENIRALKGAYGEAAAGLKDYVSESKATLAANARETLEATQALVTDAARDKLSEALGLPASDFAGNINVVDRFRTAINGLQESVKAGKPDLLAYRSALSEIVTSDAASASQKKIASELRALDDESLKAVQALPGMLKAVQVSAEESAGGIDRLKAIDLSQTTQSVTSLGTALQTVSQTAQGTAATVIDVAQQAATSQRQTLMSLQQSSSQLRTMKTELSDIQKALADAANTPVADVFGGGVSGQAATDAIARAATSVQKVFQALDGGQTTARQAHESLELIRQSLYQIGGDPRIIDGFIDALINGNQLVRNLESNVNSLNNSIQSMQDKTINIGIRQYTVPSAGGGTANVNVIGGNANMQTTQYDVGGGKTVGVTSFGNGTQSLGGTTQTQYNIGGKTITVHGSRATGGPVEAGKRYLVGEEGPELITMGAAGTVSNANSTAAILSGGRDTLSLMEDHLYNILAEVRIHTDYWEKANDDFESMITALQAIKVSAASSVSYSGGGGGSMSSSGRGSGGWGGYTDSSAMPYNSAVDFSSVYNFMGVGSYNGTGAIGYDTYGISPAVHGTNTGMRNLHTPYFATGGQIMPGEDQKVELFKKNSERVIIIDDKKVTDSRASGAREKPTVNAPITVNFYDRAPVDQRSRQAVADDIRRTVLQVMQGK</sequence>
<evidence type="ECO:0000256" key="1">
    <source>
        <dbReference type="SAM" id="Coils"/>
    </source>
</evidence>
<dbReference type="Proteomes" id="UP000533641">
    <property type="component" value="Unassembled WGS sequence"/>
</dbReference>
<proteinExistence type="predicted"/>
<evidence type="ECO:0000313" key="3">
    <source>
        <dbReference type="EMBL" id="MBB4272339.1"/>
    </source>
</evidence>
<feature type="coiled-coil region" evidence="1">
    <location>
        <begin position="441"/>
        <end position="468"/>
    </location>
</feature>
<dbReference type="Pfam" id="PF06791">
    <property type="entry name" value="TMP_2"/>
    <property type="match status" value="1"/>
</dbReference>
<feature type="domain" description="Bacteriophage tail tape measure N-terminal" evidence="2">
    <location>
        <begin position="139"/>
        <end position="236"/>
    </location>
</feature>
<dbReference type="InterPro" id="IPR009628">
    <property type="entry name" value="Phage_tape_measure_N"/>
</dbReference>
<organism evidence="3 4">
    <name type="scientific">Rhizobium mongolense</name>
    <dbReference type="NCBI Taxonomy" id="57676"/>
    <lineage>
        <taxon>Bacteria</taxon>
        <taxon>Pseudomonadati</taxon>
        <taxon>Pseudomonadota</taxon>
        <taxon>Alphaproteobacteria</taxon>
        <taxon>Hyphomicrobiales</taxon>
        <taxon>Rhizobiaceae</taxon>
        <taxon>Rhizobium/Agrobacterium group</taxon>
        <taxon>Rhizobium</taxon>
    </lineage>
</organism>
<dbReference type="EMBL" id="JACIGM010000001">
    <property type="protein sequence ID" value="MBB4272339.1"/>
    <property type="molecule type" value="Genomic_DNA"/>
</dbReference>